<dbReference type="AlphaFoldDB" id="A0A1E1MD23"/>
<dbReference type="EMBL" id="FJVC01000272">
    <property type="protein sequence ID" value="CZT46944.1"/>
    <property type="molecule type" value="Genomic_DNA"/>
</dbReference>
<organism evidence="2 3">
    <name type="scientific">Rhynchosporium secalis</name>
    <name type="common">Barley scald fungus</name>
    <dbReference type="NCBI Taxonomy" id="38038"/>
    <lineage>
        <taxon>Eukaryota</taxon>
        <taxon>Fungi</taxon>
        <taxon>Dikarya</taxon>
        <taxon>Ascomycota</taxon>
        <taxon>Pezizomycotina</taxon>
        <taxon>Leotiomycetes</taxon>
        <taxon>Helotiales</taxon>
        <taxon>Ploettnerulaceae</taxon>
        <taxon>Rhynchosporium</taxon>
    </lineage>
</organism>
<dbReference type="Proteomes" id="UP000177625">
    <property type="component" value="Unassembled WGS sequence"/>
</dbReference>
<sequence>MKTLSVFLAMTLLSIVIAAPPVASSAINVFKFQKYVNLTAYILTARETTADIAWFFFRIGRSPAFLKATLGSSLMPCPISVHPDHPHHTYCAGEALVNPASYLVWLWAAIKNSKKIEFCYGQNAPQSCNRSSMRTSPSSYFAIRTREWRLTLLHKRQVYYCSTPATSHQPLRWAQE</sequence>
<name>A0A1E1MD23_RHYSE</name>
<keyword evidence="3" id="KW-1185">Reference proteome</keyword>
<gene>
    <name evidence="2" type="ORF">RSE6_07458</name>
</gene>
<protein>
    <submittedName>
        <fullName evidence="2">Uncharacterized protein</fullName>
    </submittedName>
</protein>
<proteinExistence type="predicted"/>
<feature type="chain" id="PRO_5009448218" evidence="1">
    <location>
        <begin position="19"/>
        <end position="176"/>
    </location>
</feature>
<reference evidence="3" key="1">
    <citation type="submission" date="2016-03" db="EMBL/GenBank/DDBJ databases">
        <authorList>
            <person name="Guldener U."/>
        </authorList>
    </citation>
    <scope>NUCLEOTIDE SEQUENCE [LARGE SCALE GENOMIC DNA]</scope>
</reference>
<feature type="signal peptide" evidence="1">
    <location>
        <begin position="1"/>
        <end position="18"/>
    </location>
</feature>
<keyword evidence="1" id="KW-0732">Signal</keyword>
<evidence type="ECO:0000313" key="2">
    <source>
        <dbReference type="EMBL" id="CZT46944.1"/>
    </source>
</evidence>
<evidence type="ECO:0000256" key="1">
    <source>
        <dbReference type="SAM" id="SignalP"/>
    </source>
</evidence>
<accession>A0A1E1MD23</accession>
<evidence type="ECO:0000313" key="3">
    <source>
        <dbReference type="Proteomes" id="UP000177625"/>
    </source>
</evidence>